<keyword evidence="4" id="KW-1185">Reference proteome</keyword>
<dbReference type="EMBL" id="RQTK01000341">
    <property type="protein sequence ID" value="RUS81379.1"/>
    <property type="molecule type" value="Genomic_DNA"/>
</dbReference>
<protein>
    <recommendedName>
        <fullName evidence="2">HAT C-terminal dimerisation domain-containing protein</fullName>
    </recommendedName>
</protein>
<dbReference type="Pfam" id="PF05699">
    <property type="entry name" value="Dimer_Tnp_hAT"/>
    <property type="match status" value="1"/>
</dbReference>
<feature type="domain" description="HAT C-terminal dimerisation" evidence="2">
    <location>
        <begin position="188"/>
        <end position="249"/>
    </location>
</feature>
<gene>
    <name evidence="3" type="ORF">EGW08_010877</name>
</gene>
<dbReference type="GO" id="GO:0046983">
    <property type="term" value="F:protein dimerization activity"/>
    <property type="evidence" value="ECO:0007669"/>
    <property type="project" value="InterPro"/>
</dbReference>
<dbReference type="InterPro" id="IPR008906">
    <property type="entry name" value="HATC_C_dom"/>
</dbReference>
<evidence type="ECO:0000313" key="4">
    <source>
        <dbReference type="Proteomes" id="UP000271974"/>
    </source>
</evidence>
<dbReference type="SUPFAM" id="SSF53098">
    <property type="entry name" value="Ribonuclease H-like"/>
    <property type="match status" value="1"/>
</dbReference>
<proteinExistence type="predicted"/>
<evidence type="ECO:0000256" key="1">
    <source>
        <dbReference type="SAM" id="MobiDB-lite"/>
    </source>
</evidence>
<dbReference type="InterPro" id="IPR012337">
    <property type="entry name" value="RNaseH-like_sf"/>
</dbReference>
<organism evidence="3 4">
    <name type="scientific">Elysia chlorotica</name>
    <name type="common">Eastern emerald elysia</name>
    <name type="synonym">Sea slug</name>
    <dbReference type="NCBI Taxonomy" id="188477"/>
    <lineage>
        <taxon>Eukaryota</taxon>
        <taxon>Metazoa</taxon>
        <taxon>Spiralia</taxon>
        <taxon>Lophotrochozoa</taxon>
        <taxon>Mollusca</taxon>
        <taxon>Gastropoda</taxon>
        <taxon>Heterobranchia</taxon>
        <taxon>Euthyneura</taxon>
        <taxon>Panpulmonata</taxon>
        <taxon>Sacoglossa</taxon>
        <taxon>Placobranchoidea</taxon>
        <taxon>Plakobranchidae</taxon>
        <taxon>Elysia</taxon>
    </lineage>
</organism>
<evidence type="ECO:0000259" key="2">
    <source>
        <dbReference type="Pfam" id="PF05699"/>
    </source>
</evidence>
<dbReference type="Proteomes" id="UP000271974">
    <property type="component" value="Unassembled WGS sequence"/>
</dbReference>
<evidence type="ECO:0000313" key="3">
    <source>
        <dbReference type="EMBL" id="RUS81379.1"/>
    </source>
</evidence>
<reference evidence="3 4" key="1">
    <citation type="submission" date="2019-01" db="EMBL/GenBank/DDBJ databases">
        <title>A draft genome assembly of the solar-powered sea slug Elysia chlorotica.</title>
        <authorList>
            <person name="Cai H."/>
            <person name="Li Q."/>
            <person name="Fang X."/>
            <person name="Li J."/>
            <person name="Curtis N.E."/>
            <person name="Altenburger A."/>
            <person name="Shibata T."/>
            <person name="Feng M."/>
            <person name="Maeda T."/>
            <person name="Schwartz J.A."/>
            <person name="Shigenobu S."/>
            <person name="Lundholm N."/>
            <person name="Nishiyama T."/>
            <person name="Yang H."/>
            <person name="Hasebe M."/>
            <person name="Li S."/>
            <person name="Pierce S.K."/>
            <person name="Wang J."/>
        </authorList>
    </citation>
    <scope>NUCLEOTIDE SEQUENCE [LARGE SCALE GENOMIC DNA]</scope>
    <source>
        <strain evidence="3">EC2010</strain>
        <tissue evidence="3">Whole organism of an adult</tissue>
    </source>
</reference>
<dbReference type="AlphaFoldDB" id="A0A3S1BDD6"/>
<comment type="caution">
    <text evidence="3">The sequence shown here is derived from an EMBL/GenBank/DDBJ whole genome shotgun (WGS) entry which is preliminary data.</text>
</comment>
<name>A0A3S1BDD6_ELYCH</name>
<accession>A0A3S1BDD6</accession>
<sequence>MLLDPVNKLLFHLAIPVVQEFERVTAFQSSKMDPLVLNKELFLLHISLKERIFHDDGSKKELISCDYGCKFEMELQKYMHNVKEDKQAADIRINDTVFRCHSMLEEAFVQVEKRLPPSMEVFKGLGALNPQKVLSQVEKACLKDLPSKLLMDGNLSGIEEQYRRINLVDWTLGPAFKNAALPTDAELFWMGVKQTHGFKELSDYALTCLLTPTSNASLERIFSMVTSTKTKFRNRMSSSTLDAIIRIKTHLLLKDLCCVNFRATDKMFQLFTTDIMYPRKETPSGASSSTTELDDDGGDWLEMSETQEDVGHAHTFF</sequence>
<dbReference type="OrthoDB" id="10023262at2759"/>
<feature type="region of interest" description="Disordered" evidence="1">
    <location>
        <begin position="281"/>
        <end position="300"/>
    </location>
</feature>